<dbReference type="RefSeq" id="WP_185692876.1">
    <property type="nucleotide sequence ID" value="NZ_JACHVA010000082.1"/>
</dbReference>
<dbReference type="PIRSF" id="PIRSF006320">
    <property type="entry name" value="Elb2"/>
    <property type="match status" value="1"/>
</dbReference>
<dbReference type="PANTHER" id="PTHR10224:SF12">
    <property type="entry name" value="GLYOXALASE ELBB"/>
    <property type="match status" value="1"/>
</dbReference>
<dbReference type="Pfam" id="PF01965">
    <property type="entry name" value="DJ-1_PfpI"/>
    <property type="match status" value="1"/>
</dbReference>
<dbReference type="Gene3D" id="3.40.50.880">
    <property type="match status" value="1"/>
</dbReference>
<comment type="caution">
    <text evidence="2">The sequence shown here is derived from an EMBL/GenBank/DDBJ whole genome shotgun (WGS) entry which is preliminary data.</text>
</comment>
<name>A0A7X1E4N1_9BACT</name>
<keyword evidence="3" id="KW-1185">Reference proteome</keyword>
<gene>
    <name evidence="2" type="primary">elbB</name>
    <name evidence="2" type="ORF">H5P30_10350</name>
</gene>
<dbReference type="Proteomes" id="UP000525652">
    <property type="component" value="Unassembled WGS sequence"/>
</dbReference>
<dbReference type="EMBL" id="JACHVA010000082">
    <property type="protein sequence ID" value="MBC2602178.1"/>
    <property type="molecule type" value="Genomic_DNA"/>
</dbReference>
<dbReference type="PANTHER" id="PTHR10224">
    <property type="entry name" value="ES1 PROTEIN HOMOLOG, MITOCHONDRIAL"/>
    <property type="match status" value="1"/>
</dbReference>
<proteinExistence type="predicted"/>
<dbReference type="InterPro" id="IPR002818">
    <property type="entry name" value="DJ-1/PfpI"/>
</dbReference>
<dbReference type="AlphaFoldDB" id="A0A7X1E4N1"/>
<organism evidence="2 3">
    <name type="scientific">Puniceicoccus vermicola</name>
    <dbReference type="NCBI Taxonomy" id="388746"/>
    <lineage>
        <taxon>Bacteria</taxon>
        <taxon>Pseudomonadati</taxon>
        <taxon>Verrucomicrobiota</taxon>
        <taxon>Opitutia</taxon>
        <taxon>Puniceicoccales</taxon>
        <taxon>Puniceicoccaceae</taxon>
        <taxon>Puniceicoccus</taxon>
    </lineage>
</organism>
<dbReference type="GO" id="GO:0016829">
    <property type="term" value="F:lyase activity"/>
    <property type="evidence" value="ECO:0007669"/>
    <property type="project" value="UniProtKB-KW"/>
</dbReference>
<evidence type="ECO:0000313" key="3">
    <source>
        <dbReference type="Proteomes" id="UP000525652"/>
    </source>
</evidence>
<evidence type="ECO:0000259" key="1">
    <source>
        <dbReference type="Pfam" id="PF01965"/>
    </source>
</evidence>
<evidence type="ECO:0000313" key="2">
    <source>
        <dbReference type="EMBL" id="MBC2602178.1"/>
    </source>
</evidence>
<dbReference type="EC" id="4.2.1.-" evidence="2"/>
<sequence length="218" mass="22447">MKKVAVLLSGSGVYDGSEIYEATFTLLALEEAGVDVTCCAPDIPQMHVINHVTGDVAEGESRSVLVEAARLARGEVTDLAKLSEAEFDALILPGGFGAAKNLCDFAVKGPDCQVEPQVAGVVEAFHAAGKPIGLMCIAPAIGAALFGGKGIRLTIGNDADTASGLQALGAEHVDCPVDEIVVDENNKVVTTPAYMLGPKMADVKAGIDKLVAKVLEMA</sequence>
<reference evidence="2 3" key="1">
    <citation type="submission" date="2020-07" db="EMBL/GenBank/DDBJ databases">
        <authorList>
            <person name="Feng X."/>
        </authorList>
    </citation>
    <scope>NUCLEOTIDE SEQUENCE [LARGE SCALE GENOMIC DNA]</scope>
    <source>
        <strain evidence="2 3">JCM14086</strain>
    </source>
</reference>
<feature type="domain" description="DJ-1/PfpI" evidence="1">
    <location>
        <begin position="13"/>
        <end position="191"/>
    </location>
</feature>
<dbReference type="NCBIfam" id="NF008747">
    <property type="entry name" value="PRK11780.1"/>
    <property type="match status" value="1"/>
</dbReference>
<dbReference type="CDD" id="cd03133">
    <property type="entry name" value="GATase1_ES1"/>
    <property type="match status" value="1"/>
</dbReference>
<keyword evidence="2" id="KW-0456">Lyase</keyword>
<dbReference type="SUPFAM" id="SSF52317">
    <property type="entry name" value="Class I glutamine amidotransferase-like"/>
    <property type="match status" value="1"/>
</dbReference>
<protein>
    <submittedName>
        <fullName evidence="2">Isoprenoid biosynthesis glyoxalase ElbB</fullName>
        <ecNumber evidence="2">4.2.1.-</ecNumber>
    </submittedName>
</protein>
<dbReference type="InterPro" id="IPR029062">
    <property type="entry name" value="Class_I_gatase-like"/>
</dbReference>
<dbReference type="InterPro" id="IPR026041">
    <property type="entry name" value="ElbB"/>
</dbReference>
<accession>A0A7X1E4N1</accession>